<feature type="non-terminal residue" evidence="2">
    <location>
        <position position="1"/>
    </location>
</feature>
<dbReference type="EMBL" id="VWPQ01028889">
    <property type="protein sequence ID" value="NXY52416.1"/>
    <property type="molecule type" value="Genomic_DNA"/>
</dbReference>
<reference evidence="2 3" key="1">
    <citation type="submission" date="2019-09" db="EMBL/GenBank/DDBJ databases">
        <title>Bird 10,000 Genomes (B10K) Project - Family phase.</title>
        <authorList>
            <person name="Zhang G."/>
        </authorList>
    </citation>
    <scope>NUCLEOTIDE SEQUENCE [LARGE SCALE GENOMIC DNA]</scope>
    <source>
        <strain evidence="2">B10K-CU-031-02</strain>
        <tissue evidence="2">Muscle</tissue>
    </source>
</reference>
<comment type="caution">
    <text evidence="2">The sequence shown here is derived from an EMBL/GenBank/DDBJ whole genome shotgun (WGS) entry which is preliminary data.</text>
</comment>
<feature type="non-terminal residue" evidence="2">
    <location>
        <position position="108"/>
    </location>
</feature>
<keyword evidence="3" id="KW-1185">Reference proteome</keyword>
<dbReference type="OrthoDB" id="285219at2759"/>
<dbReference type="PANTHER" id="PTHR31184">
    <property type="entry name" value="HUNTINGTIN-INTERACTING PROTEIN K FAMILY MEMBER"/>
    <property type="match status" value="1"/>
</dbReference>
<proteinExistence type="predicted"/>
<dbReference type="GO" id="GO:0050821">
    <property type="term" value="P:protein stabilization"/>
    <property type="evidence" value="ECO:0007669"/>
    <property type="project" value="TreeGrafter"/>
</dbReference>
<feature type="compositionally biased region" description="Gly residues" evidence="1">
    <location>
        <begin position="22"/>
        <end position="35"/>
    </location>
</feature>
<organism evidence="2 3">
    <name type="scientific">Ceuthmochares aereus</name>
    <dbReference type="NCBI Taxonomy" id="1961834"/>
    <lineage>
        <taxon>Eukaryota</taxon>
        <taxon>Metazoa</taxon>
        <taxon>Chordata</taxon>
        <taxon>Craniata</taxon>
        <taxon>Vertebrata</taxon>
        <taxon>Euteleostomi</taxon>
        <taxon>Archelosauria</taxon>
        <taxon>Archosauria</taxon>
        <taxon>Dinosauria</taxon>
        <taxon>Saurischia</taxon>
        <taxon>Theropoda</taxon>
        <taxon>Coelurosauria</taxon>
        <taxon>Aves</taxon>
        <taxon>Neognathae</taxon>
        <taxon>Neoaves</taxon>
        <taxon>Otidimorphae</taxon>
        <taxon>Cuculiformes</taxon>
        <taxon>Cuculidae</taxon>
        <taxon>Ceuthmochares</taxon>
    </lineage>
</organism>
<name>A0A7L4KI04_9AVES</name>
<accession>A0A7L4KI04</accession>
<gene>
    <name evidence="2" type="primary">Hypk</name>
    <name evidence="2" type="ORF">CEUAER_R09585</name>
</gene>
<sequence>GRERGGMAAEGDVELELETEPNGGGGGGGGDGAGGRAAEKPRKHDSGAADLERVTDYAEEKEIQSSNLETAMSVIGDRRSREQKAKQEREKELAKVTIKKEDLELIVS</sequence>
<dbReference type="GO" id="GO:0043066">
    <property type="term" value="P:negative regulation of apoptotic process"/>
    <property type="evidence" value="ECO:0007669"/>
    <property type="project" value="TreeGrafter"/>
</dbReference>
<dbReference type="AlphaFoldDB" id="A0A7L4KI04"/>
<feature type="compositionally biased region" description="Basic and acidic residues" evidence="1">
    <location>
        <begin position="37"/>
        <end position="63"/>
    </location>
</feature>
<feature type="compositionally biased region" description="Basic and acidic residues" evidence="1">
    <location>
        <begin position="76"/>
        <end position="91"/>
    </location>
</feature>
<evidence type="ECO:0000313" key="3">
    <source>
        <dbReference type="Proteomes" id="UP000519239"/>
    </source>
</evidence>
<dbReference type="InterPro" id="IPR052617">
    <property type="entry name" value="Huntingtin-int_K"/>
</dbReference>
<dbReference type="Proteomes" id="UP000519239">
    <property type="component" value="Unassembled WGS sequence"/>
</dbReference>
<evidence type="ECO:0000256" key="1">
    <source>
        <dbReference type="SAM" id="MobiDB-lite"/>
    </source>
</evidence>
<protein>
    <submittedName>
        <fullName evidence="2">HYPK protein</fullName>
    </submittedName>
</protein>
<feature type="region of interest" description="Disordered" evidence="1">
    <location>
        <begin position="1"/>
        <end position="91"/>
    </location>
</feature>
<dbReference type="PANTHER" id="PTHR31184:SF2">
    <property type="entry name" value="HUNTINGTIN-INTERACTING PROTEIN K"/>
    <property type="match status" value="1"/>
</dbReference>
<evidence type="ECO:0000313" key="2">
    <source>
        <dbReference type="EMBL" id="NXY52416.1"/>
    </source>
</evidence>